<comment type="caution">
    <text evidence="3">The sequence shown here is derived from an EMBL/GenBank/DDBJ whole genome shotgun (WGS) entry which is preliminary data.</text>
</comment>
<accession>A0A8J7DW67</accession>
<evidence type="ECO:0000256" key="1">
    <source>
        <dbReference type="SAM" id="MobiDB-lite"/>
    </source>
</evidence>
<keyword evidence="4" id="KW-1185">Reference proteome</keyword>
<feature type="compositionally biased region" description="Polar residues" evidence="1">
    <location>
        <begin position="29"/>
        <end position="41"/>
    </location>
</feature>
<dbReference type="RefSeq" id="WP_194029345.1">
    <property type="nucleotide sequence ID" value="NZ_JADEWZ010000012.1"/>
</dbReference>
<dbReference type="Proteomes" id="UP000654482">
    <property type="component" value="Unassembled WGS sequence"/>
</dbReference>
<proteinExistence type="predicted"/>
<name>A0A8J7DW67_9CYAN</name>
<feature type="chain" id="PRO_5035291892" evidence="2">
    <location>
        <begin position="30"/>
        <end position="286"/>
    </location>
</feature>
<sequence>MAKTASILSSLILSATLTAISLPPFSTQAQISPTPTPTGVSFNPPLGFTPPSDRRGEPRTVTGTGGTRGTCSEEKVEMRDLLSFSPRDTQPQLTAIIPATKIGLTTREQPDIFIFIPATTTPMQGEFLLKDESGNREIYFTTFTSPDRAGIIRLQLPLNPETGKSYLEADRKYQWSVHLSCKNDSVFIDNSGNTTVGGWIQRIQPDSIAPTFTQELETLSPLQQAALYGKHGIWHELLATLANLQESPDEKEAATAALQELFASEPVQLEPIAGVSLLNCCETSAE</sequence>
<evidence type="ECO:0000313" key="4">
    <source>
        <dbReference type="Proteomes" id="UP000654482"/>
    </source>
</evidence>
<dbReference type="InterPro" id="IPR010328">
    <property type="entry name" value="DUF928"/>
</dbReference>
<evidence type="ECO:0000313" key="3">
    <source>
        <dbReference type="EMBL" id="MBE9116251.1"/>
    </source>
</evidence>
<dbReference type="Pfam" id="PF06051">
    <property type="entry name" value="DUF928"/>
    <property type="match status" value="1"/>
</dbReference>
<gene>
    <name evidence="3" type="ORF">IQ249_10120</name>
</gene>
<dbReference type="AlphaFoldDB" id="A0A8J7DW67"/>
<reference evidence="3" key="1">
    <citation type="submission" date="2020-10" db="EMBL/GenBank/DDBJ databases">
        <authorList>
            <person name="Castelo-Branco R."/>
            <person name="Eusebio N."/>
            <person name="Adriana R."/>
            <person name="Vieira A."/>
            <person name="Brugerolle De Fraissinette N."/>
            <person name="Rezende De Castro R."/>
            <person name="Schneider M.P."/>
            <person name="Vasconcelos V."/>
            <person name="Leao P.N."/>
        </authorList>
    </citation>
    <scope>NUCLEOTIDE SEQUENCE</scope>
    <source>
        <strain evidence="3">LEGE 07157</strain>
    </source>
</reference>
<feature type="signal peptide" evidence="2">
    <location>
        <begin position="1"/>
        <end position="29"/>
    </location>
</feature>
<evidence type="ECO:0000256" key="2">
    <source>
        <dbReference type="SAM" id="SignalP"/>
    </source>
</evidence>
<dbReference type="EMBL" id="JADEWZ010000012">
    <property type="protein sequence ID" value="MBE9116251.1"/>
    <property type="molecule type" value="Genomic_DNA"/>
</dbReference>
<keyword evidence="2" id="KW-0732">Signal</keyword>
<feature type="region of interest" description="Disordered" evidence="1">
    <location>
        <begin position="29"/>
        <end position="70"/>
    </location>
</feature>
<protein>
    <submittedName>
        <fullName evidence="3">DUF928 domain-containing protein</fullName>
    </submittedName>
</protein>
<organism evidence="3 4">
    <name type="scientific">Lusitaniella coriacea LEGE 07157</name>
    <dbReference type="NCBI Taxonomy" id="945747"/>
    <lineage>
        <taxon>Bacteria</taxon>
        <taxon>Bacillati</taxon>
        <taxon>Cyanobacteriota</taxon>
        <taxon>Cyanophyceae</taxon>
        <taxon>Spirulinales</taxon>
        <taxon>Lusitaniellaceae</taxon>
        <taxon>Lusitaniella</taxon>
    </lineage>
</organism>